<name>A0A0F9FML4_9ZZZZ</name>
<sequence length="190" mass="21938">MKPILFSTPMVKAILEDRKSQTRRVLKPEPWSMDPAYFHDFSKDFGGRVCPYGQVGGEMYVRETHNIGGIPPKEWAMYRADYDDKTAQQIVWHPSIFMPRWASRITLEVVSVRVERVQEISRSDALAEGFTPGLNGLESWDGKLYGNSQLAFEACWESINAKRGYGWETNCWVWVLEFKRVENASLLEKP</sequence>
<protein>
    <recommendedName>
        <fullName evidence="2">ASCH domain-containing protein</fullName>
    </recommendedName>
</protein>
<accession>A0A0F9FML4</accession>
<reference evidence="1" key="1">
    <citation type="journal article" date="2015" name="Nature">
        <title>Complex archaea that bridge the gap between prokaryotes and eukaryotes.</title>
        <authorList>
            <person name="Spang A."/>
            <person name="Saw J.H."/>
            <person name="Jorgensen S.L."/>
            <person name="Zaremba-Niedzwiedzka K."/>
            <person name="Martijn J."/>
            <person name="Lind A.E."/>
            <person name="van Eijk R."/>
            <person name="Schleper C."/>
            <person name="Guy L."/>
            <person name="Ettema T.J."/>
        </authorList>
    </citation>
    <scope>NUCLEOTIDE SEQUENCE</scope>
</reference>
<dbReference type="AlphaFoldDB" id="A0A0F9FML4"/>
<evidence type="ECO:0000313" key="1">
    <source>
        <dbReference type="EMBL" id="KKL87654.1"/>
    </source>
</evidence>
<proteinExistence type="predicted"/>
<organism evidence="1">
    <name type="scientific">marine sediment metagenome</name>
    <dbReference type="NCBI Taxonomy" id="412755"/>
    <lineage>
        <taxon>unclassified sequences</taxon>
        <taxon>metagenomes</taxon>
        <taxon>ecological metagenomes</taxon>
    </lineage>
</organism>
<gene>
    <name evidence="1" type="ORF">LCGC14_1932590</name>
</gene>
<comment type="caution">
    <text evidence="1">The sequence shown here is derived from an EMBL/GenBank/DDBJ whole genome shotgun (WGS) entry which is preliminary data.</text>
</comment>
<dbReference type="EMBL" id="LAZR01020778">
    <property type="protein sequence ID" value="KKL87654.1"/>
    <property type="molecule type" value="Genomic_DNA"/>
</dbReference>
<evidence type="ECO:0008006" key="2">
    <source>
        <dbReference type="Google" id="ProtNLM"/>
    </source>
</evidence>